<dbReference type="SUPFAM" id="SSF55785">
    <property type="entry name" value="PYP-like sensor domain (PAS domain)"/>
    <property type="match status" value="2"/>
</dbReference>
<reference evidence="11" key="1">
    <citation type="submission" date="2025-08" db="UniProtKB">
        <authorList>
            <consortium name="Ensembl"/>
        </authorList>
    </citation>
    <scope>IDENTIFICATION</scope>
</reference>
<keyword evidence="3" id="KW-0090">Biological rhythms</keyword>
<dbReference type="GO" id="GO:0000978">
    <property type="term" value="F:RNA polymerase II cis-regulatory region sequence-specific DNA binding"/>
    <property type="evidence" value="ECO:0007669"/>
    <property type="project" value="TreeGrafter"/>
</dbReference>
<keyword evidence="4" id="KW-0238">DNA-binding</keyword>
<dbReference type="SMART" id="SM00086">
    <property type="entry name" value="PAC"/>
    <property type="match status" value="1"/>
</dbReference>
<evidence type="ECO:0000313" key="11">
    <source>
        <dbReference type="Ensembl" id="ENSGMOP00000013194.2"/>
    </source>
</evidence>
<dbReference type="InterPro" id="IPR035965">
    <property type="entry name" value="PAS-like_dom_sf"/>
</dbReference>
<accession>A0A8C4ZF53</accession>
<dbReference type="CDD" id="cd00130">
    <property type="entry name" value="PAS"/>
    <property type="match status" value="2"/>
</dbReference>
<dbReference type="GO" id="GO:0032922">
    <property type="term" value="P:circadian regulation of gene expression"/>
    <property type="evidence" value="ECO:0007669"/>
    <property type="project" value="InterPro"/>
</dbReference>
<dbReference type="PROSITE" id="PS50888">
    <property type="entry name" value="BHLH"/>
    <property type="match status" value="1"/>
</dbReference>
<evidence type="ECO:0000256" key="6">
    <source>
        <dbReference type="ARBA" id="ARBA00023163"/>
    </source>
</evidence>
<dbReference type="Proteomes" id="UP000694546">
    <property type="component" value="Chromosome 7"/>
</dbReference>
<dbReference type="PANTHER" id="PTHR46055">
    <property type="entry name" value="CIRCADIAN LOCOMOTER OUTPUT CYCLES PROTEIN KAPUT"/>
    <property type="match status" value="1"/>
</dbReference>
<evidence type="ECO:0000259" key="9">
    <source>
        <dbReference type="PROSITE" id="PS50112"/>
    </source>
</evidence>
<reference evidence="11" key="2">
    <citation type="submission" date="2025-09" db="UniProtKB">
        <authorList>
            <consortium name="Ensembl"/>
        </authorList>
    </citation>
    <scope>IDENTIFICATION</scope>
</reference>
<dbReference type="PANTHER" id="PTHR46055:SF4">
    <property type="entry name" value="CIRCADIAN CLOCK PROTEIN PASD1"/>
    <property type="match status" value="1"/>
</dbReference>
<dbReference type="PROSITE" id="PS50112">
    <property type="entry name" value="PAS"/>
    <property type="match status" value="2"/>
</dbReference>
<keyword evidence="7" id="KW-0539">Nucleus</keyword>
<evidence type="ECO:0000256" key="3">
    <source>
        <dbReference type="ARBA" id="ARBA00023108"/>
    </source>
</evidence>
<dbReference type="GeneTree" id="ENSGT00940000164304"/>
<keyword evidence="6" id="KW-0804">Transcription</keyword>
<dbReference type="InterPro" id="IPR047230">
    <property type="entry name" value="CLOCK-like"/>
</dbReference>
<evidence type="ECO:0000256" key="5">
    <source>
        <dbReference type="ARBA" id="ARBA00023159"/>
    </source>
</evidence>
<evidence type="ECO:0000256" key="2">
    <source>
        <dbReference type="ARBA" id="ARBA00023015"/>
    </source>
</evidence>
<feature type="domain" description="PAS" evidence="9">
    <location>
        <begin position="291"/>
        <end position="338"/>
    </location>
</feature>
<dbReference type="SMART" id="SM00091">
    <property type="entry name" value="PAS"/>
    <property type="match status" value="2"/>
</dbReference>
<dbReference type="InterPro" id="IPR001067">
    <property type="entry name" value="Nuc_translocat"/>
</dbReference>
<evidence type="ECO:0000256" key="8">
    <source>
        <dbReference type="SAM" id="Coils"/>
    </source>
</evidence>
<dbReference type="Pfam" id="PF14598">
    <property type="entry name" value="PAS_11"/>
    <property type="match status" value="1"/>
</dbReference>
<keyword evidence="5" id="KW-0010">Activator</keyword>
<dbReference type="InterPro" id="IPR000014">
    <property type="entry name" value="PAS"/>
</dbReference>
<dbReference type="SMART" id="SM00353">
    <property type="entry name" value="HLH"/>
    <property type="match status" value="1"/>
</dbReference>
<proteinExistence type="predicted"/>
<dbReference type="Pfam" id="PF00010">
    <property type="entry name" value="HLH"/>
    <property type="match status" value="1"/>
</dbReference>
<dbReference type="InterPro" id="IPR036638">
    <property type="entry name" value="HLH_DNA-bd_sf"/>
</dbReference>
<keyword evidence="2" id="KW-0805">Transcription regulation</keyword>
<dbReference type="InterPro" id="IPR001610">
    <property type="entry name" value="PAC"/>
</dbReference>
<dbReference type="FunFam" id="4.10.280.10:FF:000013">
    <property type="entry name" value="Circadian locomoter output cycles protein kaput"/>
    <property type="match status" value="1"/>
</dbReference>
<organism evidence="11 12">
    <name type="scientific">Gadus morhua</name>
    <name type="common">Atlantic cod</name>
    <dbReference type="NCBI Taxonomy" id="8049"/>
    <lineage>
        <taxon>Eukaryota</taxon>
        <taxon>Metazoa</taxon>
        <taxon>Chordata</taxon>
        <taxon>Craniata</taxon>
        <taxon>Vertebrata</taxon>
        <taxon>Euteleostomi</taxon>
        <taxon>Actinopterygii</taxon>
        <taxon>Neopterygii</taxon>
        <taxon>Teleostei</taxon>
        <taxon>Neoteleostei</taxon>
        <taxon>Acanthomorphata</taxon>
        <taxon>Zeiogadaria</taxon>
        <taxon>Gadariae</taxon>
        <taxon>Gadiformes</taxon>
        <taxon>Gadoidei</taxon>
        <taxon>Gadidae</taxon>
        <taxon>Gadus</taxon>
    </lineage>
</organism>
<dbReference type="CDD" id="cd19736">
    <property type="entry name" value="bHLH-PAS_PASD1"/>
    <property type="match status" value="1"/>
</dbReference>
<evidence type="ECO:0000259" key="10">
    <source>
        <dbReference type="PROSITE" id="PS50888"/>
    </source>
</evidence>
<feature type="domain" description="PAS" evidence="9">
    <location>
        <begin position="113"/>
        <end position="183"/>
    </location>
</feature>
<evidence type="ECO:0000313" key="12">
    <source>
        <dbReference type="Proteomes" id="UP000694546"/>
    </source>
</evidence>
<keyword evidence="12" id="KW-1185">Reference proteome</keyword>
<evidence type="ECO:0000256" key="7">
    <source>
        <dbReference type="ARBA" id="ARBA00023242"/>
    </source>
</evidence>
<dbReference type="InterPro" id="IPR011598">
    <property type="entry name" value="bHLH_dom"/>
</dbReference>
<dbReference type="AlphaFoldDB" id="A0A8C4ZF53"/>
<dbReference type="GO" id="GO:1990513">
    <property type="term" value="C:CLOCK-BMAL transcription complex"/>
    <property type="evidence" value="ECO:0007669"/>
    <property type="project" value="TreeGrafter"/>
</dbReference>
<dbReference type="Gene3D" id="3.30.450.20">
    <property type="entry name" value="PAS domain"/>
    <property type="match status" value="2"/>
</dbReference>
<evidence type="ECO:0008006" key="13">
    <source>
        <dbReference type="Google" id="ProtNLM"/>
    </source>
</evidence>
<dbReference type="PRINTS" id="PR00785">
    <property type="entry name" value="NCTRNSLOCATR"/>
</dbReference>
<name>A0A8C4ZF53_GADMO</name>
<evidence type="ECO:0000256" key="1">
    <source>
        <dbReference type="ARBA" id="ARBA00022737"/>
    </source>
</evidence>
<sequence length="523" mass="59155">MTTEGTNFQAIILSCFVPAFSTSSCVDDLLEEDEKDRAKRASRNKSEKKRRDQFNVLIKELCTMLQVQGLPCKMDKSTILQRTIGFLQKQKDMSAQNDSCDVRQDWKPSFLSNEEFTQLMLEALDGFLVALTTDGNIIYVSDSVSSLIGHLPPDMVDQNILNFLPEREHSDVYKLLSSHMLSSDPASSDFLDSESHVEFCCHLARGNMDLKEPPVYEYVKFIGDFKFHNNVPTSSCNGLELALPRTLQSSLEEQLCLIATVRLVTPQFLKDLCNVQDPCDEFTSRHSLEWKFLFLDHRASPIIGYLPFEVLGTSGYDYYHVDDLELIAQCHKHLMQLGKGKSCYYRFLTKGQQWIWLQTHYYITYHQWNSKPEFIVCTHTVVRWALSVRVRGQGSGVSGSPSGCPGAVPGLLLHPGPSEGAYQCAPVRLLPRLQEQPLLYQQQLPLVAQPQLGMMNHLKEQLEERTRILQADIKTQQQELHDIKEKLQLANFQVTPYARMLTHTGSTAGLATASLPPADSTTA</sequence>
<dbReference type="Ensembl" id="ENSGMOT00000013545.2">
    <property type="protein sequence ID" value="ENSGMOP00000013194.2"/>
    <property type="gene ID" value="ENSGMOG00000012332.2"/>
</dbReference>
<keyword evidence="1" id="KW-0677">Repeat</keyword>
<dbReference type="Gene3D" id="4.10.280.10">
    <property type="entry name" value="Helix-loop-helix DNA-binding domain"/>
    <property type="match status" value="1"/>
</dbReference>
<dbReference type="SUPFAM" id="SSF47459">
    <property type="entry name" value="HLH, helix-loop-helix DNA-binding domain"/>
    <property type="match status" value="1"/>
</dbReference>
<dbReference type="InterPro" id="IPR013767">
    <property type="entry name" value="PAS_fold"/>
</dbReference>
<dbReference type="GO" id="GO:0005737">
    <property type="term" value="C:cytoplasm"/>
    <property type="evidence" value="ECO:0007669"/>
    <property type="project" value="InterPro"/>
</dbReference>
<dbReference type="Pfam" id="PF00989">
    <property type="entry name" value="PAS"/>
    <property type="match status" value="1"/>
</dbReference>
<feature type="coiled-coil region" evidence="8">
    <location>
        <begin position="459"/>
        <end position="493"/>
    </location>
</feature>
<feature type="domain" description="BHLH" evidence="10">
    <location>
        <begin position="38"/>
        <end position="90"/>
    </location>
</feature>
<dbReference type="GO" id="GO:0046983">
    <property type="term" value="F:protein dimerization activity"/>
    <property type="evidence" value="ECO:0007669"/>
    <property type="project" value="InterPro"/>
</dbReference>
<evidence type="ECO:0000256" key="4">
    <source>
        <dbReference type="ARBA" id="ARBA00023125"/>
    </source>
</evidence>
<dbReference type="GO" id="GO:0000981">
    <property type="term" value="F:DNA-binding transcription factor activity, RNA polymerase II-specific"/>
    <property type="evidence" value="ECO:0007669"/>
    <property type="project" value="InterPro"/>
</dbReference>
<protein>
    <recommendedName>
        <fullName evidence="13">Neuronal PAS domain protein 2</fullName>
    </recommendedName>
</protein>
<keyword evidence="8" id="KW-0175">Coiled coil</keyword>